<dbReference type="EMBL" id="BAAARK010000040">
    <property type="protein sequence ID" value="GAA2686932.1"/>
    <property type="molecule type" value="Genomic_DNA"/>
</dbReference>
<gene>
    <name evidence="4" type="ORF">GCM10009864_70760</name>
</gene>
<dbReference type="RefSeq" id="WP_344583487.1">
    <property type="nucleotide sequence ID" value="NZ_BAAARK010000040.1"/>
</dbReference>
<feature type="compositionally biased region" description="Low complexity" evidence="1">
    <location>
        <begin position="714"/>
        <end position="725"/>
    </location>
</feature>
<evidence type="ECO:0000313" key="5">
    <source>
        <dbReference type="Proteomes" id="UP001500994"/>
    </source>
</evidence>
<feature type="region of interest" description="Disordered" evidence="1">
    <location>
        <begin position="51"/>
        <end position="97"/>
    </location>
</feature>
<organism evidence="4 5">
    <name type="scientific">Streptomyces lunalinharesii</name>
    <dbReference type="NCBI Taxonomy" id="333384"/>
    <lineage>
        <taxon>Bacteria</taxon>
        <taxon>Bacillati</taxon>
        <taxon>Actinomycetota</taxon>
        <taxon>Actinomycetes</taxon>
        <taxon>Kitasatosporales</taxon>
        <taxon>Streptomycetaceae</taxon>
        <taxon>Streptomyces</taxon>
    </lineage>
</organism>
<evidence type="ECO:0000313" key="4">
    <source>
        <dbReference type="EMBL" id="GAA2686932.1"/>
    </source>
</evidence>
<feature type="region of interest" description="Disordered" evidence="1">
    <location>
        <begin position="609"/>
        <end position="800"/>
    </location>
</feature>
<keyword evidence="5" id="KW-1185">Reference proteome</keyword>
<proteinExistence type="predicted"/>
<evidence type="ECO:0000256" key="1">
    <source>
        <dbReference type="SAM" id="MobiDB-lite"/>
    </source>
</evidence>
<feature type="transmembrane region" description="Helical" evidence="2">
    <location>
        <begin position="246"/>
        <end position="265"/>
    </location>
</feature>
<evidence type="ECO:0000256" key="2">
    <source>
        <dbReference type="SAM" id="Phobius"/>
    </source>
</evidence>
<feature type="compositionally biased region" description="Pro residues" evidence="1">
    <location>
        <begin position="726"/>
        <end position="737"/>
    </location>
</feature>
<feature type="transmembrane region" description="Helical" evidence="2">
    <location>
        <begin position="433"/>
        <end position="459"/>
    </location>
</feature>
<comment type="caution">
    <text evidence="4">The sequence shown here is derived from an EMBL/GenBank/DDBJ whole genome shotgun (WGS) entry which is preliminary data.</text>
</comment>
<accession>A0ABP6FAN0</accession>
<name>A0ABP6FAN0_9ACTN</name>
<feature type="signal peptide" evidence="3">
    <location>
        <begin position="1"/>
        <end position="34"/>
    </location>
</feature>
<feature type="region of interest" description="Disordered" evidence="1">
    <location>
        <begin position="130"/>
        <end position="156"/>
    </location>
</feature>
<keyword evidence="2" id="KW-0812">Transmembrane</keyword>
<feature type="chain" id="PRO_5047318899" description="Integral membrane protein" evidence="3">
    <location>
        <begin position="35"/>
        <end position="800"/>
    </location>
</feature>
<keyword evidence="3" id="KW-0732">Signal</keyword>
<keyword evidence="2" id="KW-1133">Transmembrane helix</keyword>
<reference evidence="5" key="1">
    <citation type="journal article" date="2019" name="Int. J. Syst. Evol. Microbiol.">
        <title>The Global Catalogue of Microorganisms (GCM) 10K type strain sequencing project: providing services to taxonomists for standard genome sequencing and annotation.</title>
        <authorList>
            <consortium name="The Broad Institute Genomics Platform"/>
            <consortium name="The Broad Institute Genome Sequencing Center for Infectious Disease"/>
            <person name="Wu L."/>
            <person name="Ma J."/>
        </authorList>
    </citation>
    <scope>NUCLEOTIDE SEQUENCE [LARGE SCALE GENOMIC DNA]</scope>
    <source>
        <strain evidence="5">JCM 16374</strain>
    </source>
</reference>
<feature type="transmembrane region" description="Helical" evidence="2">
    <location>
        <begin position="510"/>
        <end position="529"/>
    </location>
</feature>
<feature type="transmembrane region" description="Helical" evidence="2">
    <location>
        <begin position="480"/>
        <end position="504"/>
    </location>
</feature>
<feature type="compositionally biased region" description="Low complexity" evidence="1">
    <location>
        <begin position="688"/>
        <end position="698"/>
    </location>
</feature>
<evidence type="ECO:0000256" key="3">
    <source>
        <dbReference type="SAM" id="SignalP"/>
    </source>
</evidence>
<dbReference type="Proteomes" id="UP001500994">
    <property type="component" value="Unassembled WGS sequence"/>
</dbReference>
<evidence type="ECO:0008006" key="6">
    <source>
        <dbReference type="Google" id="ProtNLM"/>
    </source>
</evidence>
<keyword evidence="2" id="KW-0472">Membrane</keyword>
<protein>
    <recommendedName>
        <fullName evidence="6">Integral membrane protein</fullName>
    </recommendedName>
</protein>
<sequence length="800" mass="84127">MTALTLRASRRRTWFLALVLALVGYLLVGPQAGAARADDCDKLPDNVKGYCQRDPAPGTGKDQPDPCRGLSGPAKDDCRQQNGKTAPPPPKLPTPCDLLTGKVKELCETRSKGTPDLGGLTPGCRTAPTPALPDRGPAAWAATPPKTAPAPMDPTKPQAQAHLWEQYGVSGLEWHTYDLQCQGVSGMVSAAGTEYETKIANTVLNMSKWWTTLAIGLQKEATGDGFLGKLNDVFGTATQAVSKAVYQPWIVISLLVLGLGIVYRARSRNLPDVVKGLAWAMLVMTITSLAFNYPQEAGKLADTALTQTVGRIQQGVAGDTDHGGDTATSQGNLLTSAILYRSWAEGTFGSADSQTAKKYGVQLLDAQSLTWAESRLPADERATVMQAKSKRWEEIASQIKDSDPDAYKYLTGEADGRMGAAMSSVIGAVPSNWYSFASSIVIICARLILKMILVFLPAIAPIALHKRFSGTLQTLFKSGAAALVNAPLFVLAAAVDTLLIKVLLDSDNGISGWFAFVLIWIITVMLWAISRPFRRLNSMVSPNNEWFQAGTGILGKAKAAAAGGVLGYAKGKMSARQIGQMVNGGRGGATGAGAAGSAAEDAVEETLVERSVRYPGETEWTEERPYQPRPAAPQQDEGYWAPSRGEEGDVPWVSEPQESAGDETPQQPTYVPQAGPTAGSDGGEQPETAEAGTTVTAEPWTAPSSTPVPDDHALVGAAAPAAALPPAGPRGPVPPQGGAPRAESEPQASPGPVGEDRPEPRVAPAVTEPDGSTTFVIYSPSEGFTAHRTGGGAEEGNPDA</sequence>